<dbReference type="GeneID" id="77175950"/>
<dbReference type="EMBL" id="CP053832">
    <property type="protein sequence ID" value="QKF84528.1"/>
    <property type="molecule type" value="Genomic_DNA"/>
</dbReference>
<organism evidence="1 2">
    <name type="scientific">Campylobacter ureolyticus</name>
    <dbReference type="NCBI Taxonomy" id="827"/>
    <lineage>
        <taxon>Bacteria</taxon>
        <taxon>Pseudomonadati</taxon>
        <taxon>Campylobacterota</taxon>
        <taxon>Epsilonproteobacteria</taxon>
        <taxon>Campylobacterales</taxon>
        <taxon>Campylobacteraceae</taxon>
        <taxon>Campylobacter</taxon>
    </lineage>
</organism>
<protein>
    <submittedName>
        <fullName evidence="1">Calcium-binding protein, RTX toxin-related</fullName>
    </submittedName>
</protein>
<dbReference type="Gene3D" id="2.160.20.160">
    <property type="match status" value="1"/>
</dbReference>
<name>A0AAE7EAB7_9BACT</name>
<evidence type="ECO:0000313" key="2">
    <source>
        <dbReference type="Proteomes" id="UP000509722"/>
    </source>
</evidence>
<gene>
    <name evidence="1" type="ORF">CURT_1048</name>
</gene>
<sequence>MAKFDQQKYIDEKIKQYAPSIVGLASGTDDPIKLAKDLTDLFRNTPETIIDNSVENETQADKEFRKLQSKRIGMIIDGKFGILDFTLSQIKFTHFGINTDGSSIDDGNNKLYPDPDKNDFAYAVKYGLGIVLDIVISRNLAGAIFAAVIDILDALTKNHIINVDYKDKKSNKTQERKYILYNASKNFDSALNSVWNKISSDMQIYDRVIFARDETPVEFIYHKDYKNTGVLNTFEFRQGRDEYKIISVLKRINYPTDNKEAHLTFKKDDNPKKLITNYYANYGEGASRVLSDLKNKDLKDIAAHCLNELKGYALENETLNTGRYSQDKLNQYSKKHLETRVNFLRTIIYERAKNRALATVYYEDTGNGEHSNRTFDENGHLKDFSSSIAYNQNIFVDGSFNSLNIKGAKYNIFGYSKGDNITISKNAGDVYAELGEGSDTITTGSGNDTIYTNADIDDEFDTEDKNTTNTVNSGAGDDTIYGSKGKDIITTKKGTNHIYTKSGDDEVNVEDGKNYIYLGSGSDKVNTNNGTNYIYTGINNTNENDQDTKDDINTINLTYGKNEVYGSKGMDLITSKNATKNYIVTKEGDDAIDIYGGEFNEIYTGKGSDTITINSAKGPNYIYTSTDSKNSEDQDTKDDINTVVITTGQNYIYGGKGVENLHILEGVNNANLGNGKNTVDIQGGTNSIVLLRI</sequence>
<reference evidence="1 2" key="1">
    <citation type="submission" date="2020-05" db="EMBL/GenBank/DDBJ databases">
        <title>Complete genome sequencing of Campylobacter and Arcobacter type strains.</title>
        <authorList>
            <person name="Miller W.G."/>
            <person name="Yee E."/>
        </authorList>
    </citation>
    <scope>NUCLEOTIDE SEQUENCE [LARGE SCALE GENOMIC DNA]</scope>
    <source>
        <strain evidence="1 2">LMG 6451</strain>
    </source>
</reference>
<dbReference type="SUPFAM" id="SSF51120">
    <property type="entry name" value="beta-Roll"/>
    <property type="match status" value="1"/>
</dbReference>
<dbReference type="InterPro" id="IPR011049">
    <property type="entry name" value="Serralysin-like_metalloprot_C"/>
</dbReference>
<dbReference type="AlphaFoldDB" id="A0AAE7EAB7"/>
<dbReference type="Proteomes" id="UP000509722">
    <property type="component" value="Chromosome"/>
</dbReference>
<proteinExistence type="predicted"/>
<dbReference type="RefSeq" id="WP_115651850.1">
    <property type="nucleotide sequence ID" value="NZ_CP053832.1"/>
</dbReference>
<evidence type="ECO:0000313" key="1">
    <source>
        <dbReference type="EMBL" id="QKF84528.1"/>
    </source>
</evidence>
<dbReference type="Pfam" id="PF00353">
    <property type="entry name" value="HemolysinCabind"/>
    <property type="match status" value="3"/>
</dbReference>
<dbReference type="GO" id="GO:0005509">
    <property type="term" value="F:calcium ion binding"/>
    <property type="evidence" value="ECO:0007669"/>
    <property type="project" value="InterPro"/>
</dbReference>
<accession>A0AAE7EAB7</accession>
<dbReference type="InterPro" id="IPR001343">
    <property type="entry name" value="Hemolysn_Ca-bd"/>
</dbReference>